<gene>
    <name evidence="3" type="ORF">AMST5_01842</name>
</gene>
<proteinExistence type="predicted"/>
<evidence type="ECO:0000256" key="2">
    <source>
        <dbReference type="SAM" id="Phobius"/>
    </source>
</evidence>
<dbReference type="EMBL" id="OY288114">
    <property type="protein sequence ID" value="CAJ0866256.1"/>
    <property type="molecule type" value="Genomic_DNA"/>
</dbReference>
<sequence>MADYYSLISRAISALPGQTPDARQGVYERARKALVNQLRSIQPPVADADIAAESRALEEAITRLELELAKSNVRGAQSTASKPTSTTPAARSNGAQKPAAAAAPPHQPAPTGAAEPPEAPAGSEPQAETRSAEEAWRDTLADTAPNGNGRDSQRPAAPLPRPPRSQRTPVRMIALGGVLVALVAVVGALAWYLRERPEDLAKLKPAETAHNGAEGGKFGERIEGGAPTGAPKRVTSVPVAQKAELWVASVQEPDKVDRIYNANVVWRLENIGGGPGQPVSSAVRGEVDVPDAKLKLSLLFQKNTDSALSASHTIMISFKPQPGSSLGNVKAIGPIQMRRPDAQSGEKLVGIPVPITENNFLIGLMRGDREMRNIQLLRSLSVLDLPLQFADGRPATINMEKGASGERVFADAIDSWSR</sequence>
<keyword evidence="2" id="KW-1133">Transmembrane helix</keyword>
<dbReference type="AlphaFoldDB" id="A0AA48M2S3"/>
<reference evidence="3" key="1">
    <citation type="submission" date="2023-07" db="EMBL/GenBank/DDBJ databases">
        <authorList>
            <person name="Pelsma A.J. K."/>
        </authorList>
    </citation>
    <scope>NUCLEOTIDE SEQUENCE</scope>
</reference>
<feature type="region of interest" description="Disordered" evidence="1">
    <location>
        <begin position="204"/>
        <end position="235"/>
    </location>
</feature>
<feature type="compositionally biased region" description="Basic and acidic residues" evidence="1">
    <location>
        <begin position="130"/>
        <end position="140"/>
    </location>
</feature>
<evidence type="ECO:0000313" key="3">
    <source>
        <dbReference type="EMBL" id="CAJ0866256.1"/>
    </source>
</evidence>
<evidence type="ECO:0000256" key="1">
    <source>
        <dbReference type="SAM" id="MobiDB-lite"/>
    </source>
</evidence>
<feature type="transmembrane region" description="Helical" evidence="2">
    <location>
        <begin position="172"/>
        <end position="193"/>
    </location>
</feature>
<accession>A0AA48M2S3</accession>
<name>A0AA48M2S3_9ZZZZ</name>
<keyword evidence="2" id="KW-0812">Transmembrane</keyword>
<feature type="region of interest" description="Disordered" evidence="1">
    <location>
        <begin position="72"/>
        <end position="168"/>
    </location>
</feature>
<organism evidence="3">
    <name type="scientific">freshwater sediment metagenome</name>
    <dbReference type="NCBI Taxonomy" id="556182"/>
    <lineage>
        <taxon>unclassified sequences</taxon>
        <taxon>metagenomes</taxon>
        <taxon>ecological metagenomes</taxon>
    </lineage>
</organism>
<protein>
    <submittedName>
        <fullName evidence="3">Uncharacterized protein</fullName>
    </submittedName>
</protein>
<keyword evidence="2" id="KW-0472">Membrane</keyword>
<feature type="compositionally biased region" description="Low complexity" evidence="1">
    <location>
        <begin position="76"/>
        <end position="128"/>
    </location>
</feature>